<dbReference type="EMBL" id="JACVFC010000003">
    <property type="protein sequence ID" value="MBC9933155.1"/>
    <property type="molecule type" value="Genomic_DNA"/>
</dbReference>
<feature type="chain" id="PRO_5047130516" description="Alpha/beta hydrolase" evidence="1">
    <location>
        <begin position="22"/>
        <end position="493"/>
    </location>
</feature>
<sequence>MRSRFTRCFVLFCGLSSTVYAQQFERVVVDSSAAAAGYYMALQPGSGHVQGVMVLMPGFGDPPEAVFASSKLQNVAWTNDILTIAVSGGQNLLLTDNLQRQLNAVMKDVIKRYRVAPERFVIGGFSAGGTLALRYTELCKERPADFPIQPRAVFSVDGPVDIPDLVRRFDRFIKRDFSPRSTNEAKSVKKMMANQLGELPANMPRYVAASPFYTAADTPGNEHFLQQVAVRSYHDLDMPWQLKERRNSLSDLNAAAASEMISRLLQQGNEEAEFIQTQHAGYNLDGTRNPHSWSIVDERELVQWVRRKLRFLPENVPGNYLLGEPAGWSVERMKFPIEFAPSINYQGYEDLRFLPGWGNQQSEEYWSYCFLWWLEEQPQLDKTTLESYLKAYYEGLVDRNIGRRQIPADKIVPVKVQLTPAKITPGDAQTFNGDIDMLDYMGVQPIRLHVILHIKDCTVPQRKALFVELSPRPAGHTVWRQMDSLWKSFECGK</sequence>
<dbReference type="SUPFAM" id="SSF53474">
    <property type="entry name" value="alpha/beta-Hydrolases"/>
    <property type="match status" value="2"/>
</dbReference>
<keyword evidence="1" id="KW-0732">Signal</keyword>
<evidence type="ECO:0008006" key="4">
    <source>
        <dbReference type="Google" id="ProtNLM"/>
    </source>
</evidence>
<evidence type="ECO:0000313" key="3">
    <source>
        <dbReference type="Proteomes" id="UP000659124"/>
    </source>
</evidence>
<evidence type="ECO:0000256" key="1">
    <source>
        <dbReference type="SAM" id="SignalP"/>
    </source>
</evidence>
<dbReference type="InterPro" id="IPR029058">
    <property type="entry name" value="AB_hydrolase_fold"/>
</dbReference>
<feature type="signal peptide" evidence="1">
    <location>
        <begin position="1"/>
        <end position="21"/>
    </location>
</feature>
<dbReference type="Proteomes" id="UP000659124">
    <property type="component" value="Unassembled WGS sequence"/>
</dbReference>
<gene>
    <name evidence="2" type="ORF">ICL07_22390</name>
</gene>
<protein>
    <recommendedName>
        <fullName evidence="4">Alpha/beta hydrolase</fullName>
    </recommendedName>
</protein>
<reference evidence="2 3" key="1">
    <citation type="submission" date="2020-09" db="EMBL/GenBank/DDBJ databases">
        <title>Genome sequences of type strains of Chitinophaga qingshengii and Chitinophaga varians.</title>
        <authorList>
            <person name="Kittiwongwattana C."/>
        </authorList>
    </citation>
    <scope>NUCLEOTIDE SEQUENCE [LARGE SCALE GENOMIC DNA]</scope>
    <source>
        <strain evidence="2 3">JCM 30026</strain>
    </source>
</reference>
<evidence type="ECO:0000313" key="2">
    <source>
        <dbReference type="EMBL" id="MBC9933155.1"/>
    </source>
</evidence>
<dbReference type="Gene3D" id="3.40.50.1820">
    <property type="entry name" value="alpha/beta hydrolase"/>
    <property type="match status" value="1"/>
</dbReference>
<proteinExistence type="predicted"/>
<dbReference type="RefSeq" id="WP_188090278.1">
    <property type="nucleotide sequence ID" value="NZ_JACVFC010000003.1"/>
</dbReference>
<organism evidence="2 3">
    <name type="scientific">Chitinophaga qingshengii</name>
    <dbReference type="NCBI Taxonomy" id="1569794"/>
    <lineage>
        <taxon>Bacteria</taxon>
        <taxon>Pseudomonadati</taxon>
        <taxon>Bacteroidota</taxon>
        <taxon>Chitinophagia</taxon>
        <taxon>Chitinophagales</taxon>
        <taxon>Chitinophagaceae</taxon>
        <taxon>Chitinophaga</taxon>
    </lineage>
</organism>
<comment type="caution">
    <text evidence="2">The sequence shown here is derived from an EMBL/GenBank/DDBJ whole genome shotgun (WGS) entry which is preliminary data.</text>
</comment>
<keyword evidence="3" id="KW-1185">Reference proteome</keyword>
<accession>A0ABR7TRN6</accession>
<name>A0ABR7TRN6_9BACT</name>